<reference evidence="2" key="1">
    <citation type="journal article" date="2015" name="BMC Genomics">
        <title>Genomic and transcriptomic analysis of the endophytic fungus Pestalotiopsis fici reveals its lifestyle and high potential for synthesis of natural products.</title>
        <authorList>
            <person name="Wang X."/>
            <person name="Zhang X."/>
            <person name="Liu L."/>
            <person name="Xiang M."/>
            <person name="Wang W."/>
            <person name="Sun X."/>
            <person name="Che Y."/>
            <person name="Guo L."/>
            <person name="Liu G."/>
            <person name="Guo L."/>
            <person name="Wang C."/>
            <person name="Yin W.B."/>
            <person name="Stadler M."/>
            <person name="Zhang X."/>
            <person name="Liu X."/>
        </authorList>
    </citation>
    <scope>NUCLEOTIDE SEQUENCE [LARGE SCALE GENOMIC DNA]</scope>
    <source>
        <strain evidence="2">W106-1 / CGMCC3.15140</strain>
    </source>
</reference>
<dbReference type="Gene3D" id="3.10.450.50">
    <property type="match status" value="1"/>
</dbReference>
<protein>
    <recommendedName>
        <fullName evidence="3">SnoaL-like domain-containing protein</fullName>
    </recommendedName>
</protein>
<dbReference type="eggNOG" id="ENOG502RITC">
    <property type="taxonomic scope" value="Eukaryota"/>
</dbReference>
<sequence length="148" mass="17018">MASSDYNPAFPRSIAAEDKIRAFVSNFYQISDDPTKNEEWVSHFLPDAVLVMGPDRAEGVNVREPEIRKIREKMWEKVAARKHQPLKVFESNFADDGGAQVTEYMLYGDLVYKLKTGESQGVSWAGNMVLKQVEGELKFSYYRVYIQR</sequence>
<dbReference type="OrthoDB" id="3468019at2759"/>
<dbReference type="PANTHER" id="PTHR39401">
    <property type="entry name" value="SNOAL-LIKE DOMAIN-CONTAINING PROTEIN"/>
    <property type="match status" value="1"/>
</dbReference>
<evidence type="ECO:0000313" key="1">
    <source>
        <dbReference type="EMBL" id="ETS80764.1"/>
    </source>
</evidence>
<dbReference type="PANTHER" id="PTHR39401:SF1">
    <property type="entry name" value="SNOAL-LIKE DOMAIN-CONTAINING PROTEIN"/>
    <property type="match status" value="1"/>
</dbReference>
<dbReference type="EMBL" id="KI912113">
    <property type="protein sequence ID" value="ETS80764.1"/>
    <property type="molecule type" value="Genomic_DNA"/>
</dbReference>
<dbReference type="GeneID" id="19273306"/>
<dbReference type="KEGG" id="pfy:PFICI_08293"/>
<dbReference type="RefSeq" id="XP_007835065.1">
    <property type="nucleotide sequence ID" value="XM_007836874.1"/>
</dbReference>
<organism evidence="1 2">
    <name type="scientific">Pestalotiopsis fici (strain W106-1 / CGMCC3.15140)</name>
    <dbReference type="NCBI Taxonomy" id="1229662"/>
    <lineage>
        <taxon>Eukaryota</taxon>
        <taxon>Fungi</taxon>
        <taxon>Dikarya</taxon>
        <taxon>Ascomycota</taxon>
        <taxon>Pezizomycotina</taxon>
        <taxon>Sordariomycetes</taxon>
        <taxon>Xylariomycetidae</taxon>
        <taxon>Amphisphaeriales</taxon>
        <taxon>Sporocadaceae</taxon>
        <taxon>Pestalotiopsis</taxon>
    </lineage>
</organism>
<dbReference type="OMA" id="CECMLFG"/>
<dbReference type="InterPro" id="IPR032710">
    <property type="entry name" value="NTF2-like_dom_sf"/>
</dbReference>
<evidence type="ECO:0008006" key="3">
    <source>
        <dbReference type="Google" id="ProtNLM"/>
    </source>
</evidence>
<name>W3X446_PESFW</name>
<accession>W3X446</accession>
<proteinExistence type="predicted"/>
<keyword evidence="2" id="KW-1185">Reference proteome</keyword>
<gene>
    <name evidence="1" type="ORF">PFICI_08293</name>
</gene>
<dbReference type="AlphaFoldDB" id="W3X446"/>
<dbReference type="HOGENOM" id="CLU_107714_2_2_1"/>
<dbReference type="STRING" id="1229662.W3X446"/>
<dbReference type="InParanoid" id="W3X446"/>
<evidence type="ECO:0000313" key="2">
    <source>
        <dbReference type="Proteomes" id="UP000030651"/>
    </source>
</evidence>
<dbReference type="SUPFAM" id="SSF54427">
    <property type="entry name" value="NTF2-like"/>
    <property type="match status" value="1"/>
</dbReference>
<dbReference type="Proteomes" id="UP000030651">
    <property type="component" value="Unassembled WGS sequence"/>
</dbReference>